<comment type="caution">
    <text evidence="3">The sequence shown here is derived from an EMBL/GenBank/DDBJ whole genome shotgun (WGS) entry which is preliminary data.</text>
</comment>
<evidence type="ECO:0000256" key="1">
    <source>
        <dbReference type="SAM" id="SignalP"/>
    </source>
</evidence>
<protein>
    <recommendedName>
        <fullName evidence="2">Ferritin/DPS domain-containing protein</fullName>
    </recommendedName>
</protein>
<dbReference type="Proteomes" id="UP001381693">
    <property type="component" value="Unassembled WGS sequence"/>
</dbReference>
<proteinExistence type="predicted"/>
<dbReference type="Gene3D" id="1.20.1260.10">
    <property type="match status" value="1"/>
</dbReference>
<keyword evidence="1" id="KW-0732">Signal</keyword>
<name>A0AAN8X667_HALRR</name>
<accession>A0AAN8X667</accession>
<sequence length="236" mass="26575">MRVLVVNVCVLLVAITLIQAEGQSGSLLLHRQERQESCAKPHVCTIPTNSRSTSSCYVECHGTEVLELMKEHMKFSMNYLLTSKQYGSQYIQHPGMAKFLLEASDRHWEEGMDVLKKYLQRGGKVPSTDPDFKGSFVFAGNPQLQMSGTDGLIKDKYVDYLQTMLDNSKHLSKSMHRLYHKAGKNLDQGGDAEFAHYFSDKSKDEAEITRELAGHINTLTKMKDLGLALTTFDSHL</sequence>
<gene>
    <name evidence="3" type="ORF">SK128_025567</name>
</gene>
<feature type="chain" id="PRO_5042821832" description="Ferritin/DPS domain-containing protein" evidence="1">
    <location>
        <begin position="21"/>
        <end position="236"/>
    </location>
</feature>
<dbReference type="AlphaFoldDB" id="A0AAN8X667"/>
<dbReference type="InterPro" id="IPR008331">
    <property type="entry name" value="Ferritin_DPS_dom"/>
</dbReference>
<feature type="signal peptide" evidence="1">
    <location>
        <begin position="1"/>
        <end position="20"/>
    </location>
</feature>
<reference evidence="3 4" key="1">
    <citation type="submission" date="2023-11" db="EMBL/GenBank/DDBJ databases">
        <title>Halocaridina rubra genome assembly.</title>
        <authorList>
            <person name="Smith C."/>
        </authorList>
    </citation>
    <scope>NUCLEOTIDE SEQUENCE [LARGE SCALE GENOMIC DNA]</scope>
    <source>
        <strain evidence="3">EP-1</strain>
        <tissue evidence="3">Whole</tissue>
    </source>
</reference>
<dbReference type="Pfam" id="PF00210">
    <property type="entry name" value="Ferritin"/>
    <property type="match status" value="1"/>
</dbReference>
<dbReference type="InterPro" id="IPR012347">
    <property type="entry name" value="Ferritin-like"/>
</dbReference>
<organism evidence="3 4">
    <name type="scientific">Halocaridina rubra</name>
    <name type="common">Hawaiian red shrimp</name>
    <dbReference type="NCBI Taxonomy" id="373956"/>
    <lineage>
        <taxon>Eukaryota</taxon>
        <taxon>Metazoa</taxon>
        <taxon>Ecdysozoa</taxon>
        <taxon>Arthropoda</taxon>
        <taxon>Crustacea</taxon>
        <taxon>Multicrustacea</taxon>
        <taxon>Malacostraca</taxon>
        <taxon>Eumalacostraca</taxon>
        <taxon>Eucarida</taxon>
        <taxon>Decapoda</taxon>
        <taxon>Pleocyemata</taxon>
        <taxon>Caridea</taxon>
        <taxon>Atyoidea</taxon>
        <taxon>Atyidae</taxon>
        <taxon>Halocaridina</taxon>
    </lineage>
</organism>
<dbReference type="EMBL" id="JAXCGZ010007725">
    <property type="protein sequence ID" value="KAK7078645.1"/>
    <property type="molecule type" value="Genomic_DNA"/>
</dbReference>
<dbReference type="SUPFAM" id="SSF47240">
    <property type="entry name" value="Ferritin-like"/>
    <property type="match status" value="1"/>
</dbReference>
<dbReference type="InterPro" id="IPR009078">
    <property type="entry name" value="Ferritin-like_SF"/>
</dbReference>
<feature type="domain" description="Ferritin/DPS" evidence="2">
    <location>
        <begin position="68"/>
        <end position="222"/>
    </location>
</feature>
<dbReference type="GO" id="GO:0008199">
    <property type="term" value="F:ferric iron binding"/>
    <property type="evidence" value="ECO:0007669"/>
    <property type="project" value="InterPro"/>
</dbReference>
<keyword evidence="4" id="KW-1185">Reference proteome</keyword>
<evidence type="ECO:0000313" key="4">
    <source>
        <dbReference type="Proteomes" id="UP001381693"/>
    </source>
</evidence>
<evidence type="ECO:0000259" key="2">
    <source>
        <dbReference type="Pfam" id="PF00210"/>
    </source>
</evidence>
<evidence type="ECO:0000313" key="3">
    <source>
        <dbReference type="EMBL" id="KAK7078645.1"/>
    </source>
</evidence>